<dbReference type="RefSeq" id="WP_196938435.1">
    <property type="nucleotide sequence ID" value="NZ_MU158689.1"/>
</dbReference>
<comment type="caution">
    <text evidence="3">The sequence shown here is derived from an EMBL/GenBank/DDBJ whole genome shotgun (WGS) entry which is preliminary data.</text>
</comment>
<dbReference type="Pfam" id="PF13173">
    <property type="entry name" value="AAA_14"/>
    <property type="match status" value="1"/>
</dbReference>
<sequence>MAKSEFLQRELKSEIQRLSSLYAVIVVTGPRQSGKTTLCRNHFSTYHYINLENPSTREQVLTAPKAFLEQHADGLIVDEAQHLPELFSYIQVIVDENEDSNFVLTGSSNFSLMQGITQSLAGRAAILTLLPLSLSELGIRVQEKGTDTILLNGGYPVVWTKGIPVQDVAQNYYNTYIERDIRQLLNVKDITRFQTFIKLCAGRIGTEFNASALSNELGVSVPTIQEWLSVLEASYVIFRLPPFFRNIGKRLVKSPKLYFYDTGLACFLLGIENEQQLATHPLRGAIFENMVVLEFFKNRYNQGKLPHLYFYRDKSQHEVDLIEEKGTKLYAYEVKSAKAFTKNFIKSLGYFRSVVGDDVVSTQVIYDGENDIYSSENGMVNFRNIKFED</sequence>
<organism evidence="3 4">
    <name type="scientific">Sphingobacterium pedocola</name>
    <dbReference type="NCBI Taxonomy" id="2082722"/>
    <lineage>
        <taxon>Bacteria</taxon>
        <taxon>Pseudomonadati</taxon>
        <taxon>Bacteroidota</taxon>
        <taxon>Sphingobacteriia</taxon>
        <taxon>Sphingobacteriales</taxon>
        <taxon>Sphingobacteriaceae</taxon>
        <taxon>Sphingobacterium</taxon>
    </lineage>
</organism>
<protein>
    <submittedName>
        <fullName evidence="3">AAA family ATPase</fullName>
    </submittedName>
</protein>
<gene>
    <name evidence="3" type="ORF">C4F40_10790</name>
</gene>
<dbReference type="PANTHER" id="PTHR43566">
    <property type="entry name" value="CONSERVED PROTEIN"/>
    <property type="match status" value="1"/>
</dbReference>
<dbReference type="InterPro" id="IPR027417">
    <property type="entry name" value="P-loop_NTPase"/>
</dbReference>
<evidence type="ECO:0000313" key="4">
    <source>
        <dbReference type="Proteomes" id="UP000618319"/>
    </source>
</evidence>
<dbReference type="EMBL" id="PSKQ01000019">
    <property type="protein sequence ID" value="MBE8721209.1"/>
    <property type="molecule type" value="Genomic_DNA"/>
</dbReference>
<dbReference type="Proteomes" id="UP000618319">
    <property type="component" value="Unassembled WGS sequence"/>
</dbReference>
<proteinExistence type="predicted"/>
<reference evidence="3 4" key="1">
    <citation type="submission" date="2018-02" db="EMBL/GenBank/DDBJ databases">
        <title>Sphingobacterium KA21.</title>
        <authorList>
            <person name="Vasarhelyi B.M."/>
            <person name="Deshmukh S."/>
            <person name="Balint B."/>
            <person name="Kukolya J."/>
        </authorList>
    </citation>
    <scope>NUCLEOTIDE SEQUENCE [LARGE SCALE GENOMIC DNA]</scope>
    <source>
        <strain evidence="3 4">Ka21</strain>
    </source>
</reference>
<dbReference type="Pfam" id="PF13635">
    <property type="entry name" value="DUF4143"/>
    <property type="match status" value="1"/>
</dbReference>
<dbReference type="InterPro" id="IPR041682">
    <property type="entry name" value="AAA_14"/>
</dbReference>
<feature type="domain" description="DUF4143" evidence="2">
    <location>
        <begin position="178"/>
        <end position="336"/>
    </location>
</feature>
<keyword evidence="4" id="KW-1185">Reference proteome</keyword>
<dbReference type="InterPro" id="IPR025420">
    <property type="entry name" value="DUF4143"/>
</dbReference>
<evidence type="ECO:0000259" key="1">
    <source>
        <dbReference type="Pfam" id="PF13173"/>
    </source>
</evidence>
<accession>A0ABR9T8J5</accession>
<dbReference type="SUPFAM" id="SSF52540">
    <property type="entry name" value="P-loop containing nucleoside triphosphate hydrolases"/>
    <property type="match status" value="1"/>
</dbReference>
<evidence type="ECO:0000313" key="3">
    <source>
        <dbReference type="EMBL" id="MBE8721209.1"/>
    </source>
</evidence>
<feature type="domain" description="AAA" evidence="1">
    <location>
        <begin position="24"/>
        <end position="137"/>
    </location>
</feature>
<evidence type="ECO:0000259" key="2">
    <source>
        <dbReference type="Pfam" id="PF13635"/>
    </source>
</evidence>
<name>A0ABR9T8J5_9SPHI</name>
<dbReference type="PANTHER" id="PTHR43566:SF2">
    <property type="entry name" value="DUF4143 DOMAIN-CONTAINING PROTEIN"/>
    <property type="match status" value="1"/>
</dbReference>